<protein>
    <submittedName>
        <fullName evidence="1">Uncharacterized protein</fullName>
    </submittedName>
</protein>
<evidence type="ECO:0000313" key="1">
    <source>
        <dbReference type="EMBL" id="KAJ8736068.1"/>
    </source>
</evidence>
<reference evidence="1" key="1">
    <citation type="submission" date="2023-03" db="EMBL/GenBank/DDBJ databases">
        <title>Chromosome-level genomes of two armyworms, Mythimna separata and Mythimna loreyi, provide insights into the biosynthesis and reception of sex pheromones.</title>
        <authorList>
            <person name="Zhao H."/>
        </authorList>
    </citation>
    <scope>NUCLEOTIDE SEQUENCE</scope>
    <source>
        <strain evidence="1">BeijingLab</strain>
    </source>
</reference>
<keyword evidence="2" id="KW-1185">Reference proteome</keyword>
<proteinExistence type="predicted"/>
<comment type="caution">
    <text evidence="1">The sequence shown here is derived from an EMBL/GenBank/DDBJ whole genome shotgun (WGS) entry which is preliminary data.</text>
</comment>
<name>A0ACC2RA91_9NEOP</name>
<evidence type="ECO:0000313" key="2">
    <source>
        <dbReference type="Proteomes" id="UP001231649"/>
    </source>
</evidence>
<organism evidence="1 2">
    <name type="scientific">Mythimna loreyi</name>
    <dbReference type="NCBI Taxonomy" id="667449"/>
    <lineage>
        <taxon>Eukaryota</taxon>
        <taxon>Metazoa</taxon>
        <taxon>Ecdysozoa</taxon>
        <taxon>Arthropoda</taxon>
        <taxon>Hexapoda</taxon>
        <taxon>Insecta</taxon>
        <taxon>Pterygota</taxon>
        <taxon>Neoptera</taxon>
        <taxon>Endopterygota</taxon>
        <taxon>Lepidoptera</taxon>
        <taxon>Glossata</taxon>
        <taxon>Ditrysia</taxon>
        <taxon>Noctuoidea</taxon>
        <taxon>Noctuidae</taxon>
        <taxon>Noctuinae</taxon>
        <taxon>Hadenini</taxon>
        <taxon>Mythimna</taxon>
    </lineage>
</organism>
<accession>A0ACC2RA91</accession>
<gene>
    <name evidence="1" type="ORF">PYW08_006724</name>
</gene>
<dbReference type="Proteomes" id="UP001231649">
    <property type="component" value="Chromosome 2"/>
</dbReference>
<sequence>MLRFCDEVYKEDMWRNEEQIYYASILACQTATSRRSSNTSNFKVRSSSATNLNAVPTSCGNSGCDATADGGDSTGVDTGNGGGVDNCTSADSSLCSSDNSPLTGVSGLLSLRTFLLHSGHWPMVAAGPFADLYQAGANRGLHHRLCYLVYCYTR</sequence>
<dbReference type="EMBL" id="CM056778">
    <property type="protein sequence ID" value="KAJ8736068.1"/>
    <property type="molecule type" value="Genomic_DNA"/>
</dbReference>